<proteinExistence type="predicted"/>
<dbReference type="Pfam" id="PF03372">
    <property type="entry name" value="Exo_endo_phos"/>
    <property type="match status" value="1"/>
</dbReference>
<name>A0A8S2MU54_9BILA</name>
<sequence>MISIVSYNIRGIVRVSKQAQFRVWVDNNRPEIILLQELHMTKIEQLETFKISFTDYSVVCSLGNWSHGGVLIMFKKHFRLIDSSTDLIGRIVCAKLNVNNISLNVVNVYAPSDLDERKSFFLQLRSFIPSGRWTLVGGDFNCVSDSVRDRHNAGTYTDNKSFPILLHEVITPLQLYELYCSKHPRTTVYSFHALKNDFHSRIDMFFGTKSIRNITENISYEPIGLSDHDSVKIILNISSPAPYGRWICNVNVLSKQTFMDRFHEIWKVFLSTADFNSTDWWFDFKISLTLLLQDEAKELFRETRLEVKLLQKQYRLLAENPSPGDFIEMDGIHTNIRQHLEKKTEVSLSGMYEKADDVLSTAAKMKLSNSQSNQSLISFLLHPTKGRVSAIPDMLDVATQFYKDLYSPKSIDTSRWDELFEGLPKLSDNNRDIMEGEITAAECMTALKEMKLRKSPGEDGITVEVWKKIFPIIGDHYAQMLNVSFKCNCFKNGFLRAILTLLKKEGSSEGSMKGFRPLSLMNIDYKILFKVLSLRLRRVICN</sequence>
<comment type="caution">
    <text evidence="3">The sequence shown here is derived from an EMBL/GenBank/DDBJ whole genome shotgun (WGS) entry which is preliminary data.</text>
</comment>
<dbReference type="GO" id="GO:0003824">
    <property type="term" value="F:catalytic activity"/>
    <property type="evidence" value="ECO:0007669"/>
    <property type="project" value="InterPro"/>
</dbReference>
<dbReference type="Gene3D" id="3.60.10.10">
    <property type="entry name" value="Endonuclease/exonuclease/phosphatase"/>
    <property type="match status" value="1"/>
</dbReference>
<dbReference type="PANTHER" id="PTHR19446">
    <property type="entry name" value="REVERSE TRANSCRIPTASES"/>
    <property type="match status" value="1"/>
</dbReference>
<dbReference type="AlphaFoldDB" id="A0A8S2MU54"/>
<dbReference type="InterPro" id="IPR036691">
    <property type="entry name" value="Endo/exonu/phosph_ase_sf"/>
</dbReference>
<protein>
    <recommendedName>
        <fullName evidence="1">Endonuclease/exonuclease/phosphatase domain-containing protein</fullName>
    </recommendedName>
</protein>
<dbReference type="Proteomes" id="UP000682733">
    <property type="component" value="Unassembled WGS sequence"/>
</dbReference>
<accession>A0A8S2MU54</accession>
<dbReference type="CDD" id="cd09076">
    <property type="entry name" value="L1-EN"/>
    <property type="match status" value="1"/>
</dbReference>
<dbReference type="EMBL" id="CAJOBA010033739">
    <property type="protein sequence ID" value="CAF3970173.1"/>
    <property type="molecule type" value="Genomic_DNA"/>
</dbReference>
<reference evidence="3" key="1">
    <citation type="submission" date="2021-02" db="EMBL/GenBank/DDBJ databases">
        <authorList>
            <person name="Nowell W R."/>
        </authorList>
    </citation>
    <scope>NUCLEOTIDE SEQUENCE</scope>
</reference>
<gene>
    <name evidence="2" type="ORF">OVA965_LOCUS21977</name>
    <name evidence="3" type="ORF">TMI583_LOCUS22686</name>
</gene>
<organism evidence="3 4">
    <name type="scientific">Didymodactylos carnosus</name>
    <dbReference type="NCBI Taxonomy" id="1234261"/>
    <lineage>
        <taxon>Eukaryota</taxon>
        <taxon>Metazoa</taxon>
        <taxon>Spiralia</taxon>
        <taxon>Gnathifera</taxon>
        <taxon>Rotifera</taxon>
        <taxon>Eurotatoria</taxon>
        <taxon>Bdelloidea</taxon>
        <taxon>Philodinida</taxon>
        <taxon>Philodinidae</taxon>
        <taxon>Didymodactylos</taxon>
    </lineage>
</organism>
<evidence type="ECO:0000313" key="3">
    <source>
        <dbReference type="EMBL" id="CAF3970173.1"/>
    </source>
</evidence>
<dbReference type="Proteomes" id="UP000677228">
    <property type="component" value="Unassembled WGS sequence"/>
</dbReference>
<dbReference type="SUPFAM" id="SSF56219">
    <property type="entry name" value="DNase I-like"/>
    <property type="match status" value="1"/>
</dbReference>
<feature type="domain" description="Endonuclease/exonuclease/phosphatase" evidence="1">
    <location>
        <begin position="5"/>
        <end position="228"/>
    </location>
</feature>
<dbReference type="InterPro" id="IPR005135">
    <property type="entry name" value="Endo/exonuclease/phosphatase"/>
</dbReference>
<dbReference type="EMBL" id="CAJNOK010012219">
    <property type="protein sequence ID" value="CAF1158654.1"/>
    <property type="molecule type" value="Genomic_DNA"/>
</dbReference>
<evidence type="ECO:0000313" key="2">
    <source>
        <dbReference type="EMBL" id="CAF1158654.1"/>
    </source>
</evidence>
<evidence type="ECO:0000259" key="1">
    <source>
        <dbReference type="Pfam" id="PF03372"/>
    </source>
</evidence>
<evidence type="ECO:0000313" key="4">
    <source>
        <dbReference type="Proteomes" id="UP000682733"/>
    </source>
</evidence>